<accession>A0A3P7T6R1</accession>
<dbReference type="AlphaFoldDB" id="A0A3P7T6R1"/>
<reference evidence="1 2" key="1">
    <citation type="submission" date="2018-11" db="EMBL/GenBank/DDBJ databases">
        <authorList>
            <consortium name="Pathogen Informatics"/>
        </authorList>
    </citation>
    <scope>NUCLEOTIDE SEQUENCE [LARGE SCALE GENOMIC DNA]</scope>
    <source>
        <strain evidence="1 2">MHpl1</strain>
    </source>
</reference>
<sequence>MQTLLICCLRAPTSVDFGRNGSTASFALPARCTIACSMRFPTTSILGNLSAFGT</sequence>
<dbReference type="Proteomes" id="UP000268014">
    <property type="component" value="Unassembled WGS sequence"/>
</dbReference>
<dbReference type="EMBL" id="UZAF01006645">
    <property type="protein sequence ID" value="VDO16716.1"/>
    <property type="molecule type" value="Genomic_DNA"/>
</dbReference>
<protein>
    <submittedName>
        <fullName evidence="1">Uncharacterized protein</fullName>
    </submittedName>
</protein>
<organism evidence="1 2">
    <name type="scientific">Haemonchus placei</name>
    <name type="common">Barber's pole worm</name>
    <dbReference type="NCBI Taxonomy" id="6290"/>
    <lineage>
        <taxon>Eukaryota</taxon>
        <taxon>Metazoa</taxon>
        <taxon>Ecdysozoa</taxon>
        <taxon>Nematoda</taxon>
        <taxon>Chromadorea</taxon>
        <taxon>Rhabditida</taxon>
        <taxon>Rhabditina</taxon>
        <taxon>Rhabditomorpha</taxon>
        <taxon>Strongyloidea</taxon>
        <taxon>Trichostrongylidae</taxon>
        <taxon>Haemonchus</taxon>
    </lineage>
</organism>
<proteinExistence type="predicted"/>
<evidence type="ECO:0000313" key="1">
    <source>
        <dbReference type="EMBL" id="VDO16716.1"/>
    </source>
</evidence>
<keyword evidence="2" id="KW-1185">Reference proteome</keyword>
<evidence type="ECO:0000313" key="2">
    <source>
        <dbReference type="Proteomes" id="UP000268014"/>
    </source>
</evidence>
<gene>
    <name evidence="1" type="ORF">HPLM_LOCUS2762</name>
</gene>
<name>A0A3P7T6R1_HAEPC</name>